<dbReference type="STRING" id="133383.A0A1R0GTJ7"/>
<dbReference type="OrthoDB" id="9995526at2759"/>
<comment type="caution">
    <text evidence="7">The sequence shown here is derived from an EMBL/GenBank/DDBJ whole genome shotgun (WGS) entry which is preliminary data.</text>
</comment>
<sequence length="133" mass="14985">MSQISSLFKVNGIVAINKPVGISSAGALRFLKQLWFPQIGYEHISMDYFQYIDKKFYEQKSSNKINKVRGLPWKVGHGGTLSYTAVSALGYFSDTMDIEGKITQKAPYQQISIEEILSVFSKYEGDSMQTPPM</sequence>
<evidence type="ECO:0000313" key="8">
    <source>
        <dbReference type="Proteomes" id="UP000187455"/>
    </source>
</evidence>
<dbReference type="Gene3D" id="3.30.2350.10">
    <property type="entry name" value="Pseudouridine synthase"/>
    <property type="match status" value="1"/>
</dbReference>
<evidence type="ECO:0000256" key="3">
    <source>
        <dbReference type="ARBA" id="ARBA00012787"/>
    </source>
</evidence>
<gene>
    <name evidence="7" type="ORF">AYI68_g5708</name>
</gene>
<dbReference type="PANTHER" id="PTHR13767">
    <property type="entry name" value="TRNA-PSEUDOURIDINE SYNTHASE"/>
    <property type="match status" value="1"/>
</dbReference>
<dbReference type="GO" id="GO:0005634">
    <property type="term" value="C:nucleus"/>
    <property type="evidence" value="ECO:0007669"/>
    <property type="project" value="TreeGrafter"/>
</dbReference>
<dbReference type="Pfam" id="PF01509">
    <property type="entry name" value="TruB_N"/>
    <property type="match status" value="1"/>
</dbReference>
<dbReference type="SUPFAM" id="SSF55120">
    <property type="entry name" value="Pseudouridine synthase"/>
    <property type="match status" value="1"/>
</dbReference>
<dbReference type="PANTHER" id="PTHR13767:SF2">
    <property type="entry name" value="PSEUDOURIDYLATE SYNTHASE TRUB1"/>
    <property type="match status" value="1"/>
</dbReference>
<dbReference type="EC" id="5.4.99.25" evidence="3"/>
<proteinExistence type="inferred from homology"/>
<dbReference type="GO" id="GO:0003723">
    <property type="term" value="F:RNA binding"/>
    <property type="evidence" value="ECO:0007669"/>
    <property type="project" value="InterPro"/>
</dbReference>
<evidence type="ECO:0000256" key="2">
    <source>
        <dbReference type="ARBA" id="ARBA00008999"/>
    </source>
</evidence>
<dbReference type="GO" id="GO:0160148">
    <property type="term" value="F:tRNA pseudouridine(55) synthase activity"/>
    <property type="evidence" value="ECO:0007669"/>
    <property type="project" value="UniProtKB-EC"/>
</dbReference>
<comment type="similarity">
    <text evidence="2">Belongs to the pseudouridine synthase TruB family.</text>
</comment>
<reference evidence="7 8" key="1">
    <citation type="journal article" date="2016" name="Mol. Biol. Evol.">
        <title>Genome-Wide Survey of Gut Fungi (Harpellales) Reveals the First Horizontally Transferred Ubiquitin Gene from a Mosquito Host.</title>
        <authorList>
            <person name="Wang Y."/>
            <person name="White M.M."/>
            <person name="Kvist S."/>
            <person name="Moncalvo J.M."/>
        </authorList>
    </citation>
    <scope>NUCLEOTIDE SEQUENCE [LARGE SCALE GENOMIC DNA]</scope>
    <source>
        <strain evidence="7 8">ALG-7-W6</strain>
    </source>
</reference>
<dbReference type="Proteomes" id="UP000187455">
    <property type="component" value="Unassembled WGS sequence"/>
</dbReference>
<evidence type="ECO:0000259" key="6">
    <source>
        <dbReference type="Pfam" id="PF01509"/>
    </source>
</evidence>
<feature type="domain" description="Pseudouridine synthase II N-terminal" evidence="6">
    <location>
        <begin position="82"/>
        <end position="133"/>
    </location>
</feature>
<dbReference type="EMBL" id="LSSL01003683">
    <property type="protein sequence ID" value="OLY80201.1"/>
    <property type="molecule type" value="Genomic_DNA"/>
</dbReference>
<dbReference type="GO" id="GO:1990481">
    <property type="term" value="P:mRNA pseudouridine synthesis"/>
    <property type="evidence" value="ECO:0007669"/>
    <property type="project" value="TreeGrafter"/>
</dbReference>
<dbReference type="AlphaFoldDB" id="A0A1R0GTJ7"/>
<comment type="catalytic activity">
    <reaction evidence="1">
        <text>a uridine in mRNA = a pseudouridine in mRNA</text>
        <dbReference type="Rhea" id="RHEA:56644"/>
        <dbReference type="Rhea" id="RHEA-COMP:14658"/>
        <dbReference type="Rhea" id="RHEA-COMP:14659"/>
        <dbReference type="ChEBI" id="CHEBI:65314"/>
        <dbReference type="ChEBI" id="CHEBI:65315"/>
    </reaction>
</comment>
<evidence type="ECO:0000256" key="5">
    <source>
        <dbReference type="ARBA" id="ARBA00023235"/>
    </source>
</evidence>
<evidence type="ECO:0000256" key="1">
    <source>
        <dbReference type="ARBA" id="ARBA00001166"/>
    </source>
</evidence>
<keyword evidence="8" id="KW-1185">Reference proteome</keyword>
<protein>
    <recommendedName>
        <fullName evidence="3">tRNA pseudouridine(55) synthase</fullName>
        <ecNumber evidence="3">5.4.99.25</ecNumber>
    </recommendedName>
</protein>
<dbReference type="InterPro" id="IPR014780">
    <property type="entry name" value="tRNA_psdUridine_synth_TruB"/>
</dbReference>
<name>A0A1R0GTJ7_9FUNG</name>
<organism evidence="7 8">
    <name type="scientific">Smittium mucronatum</name>
    <dbReference type="NCBI Taxonomy" id="133383"/>
    <lineage>
        <taxon>Eukaryota</taxon>
        <taxon>Fungi</taxon>
        <taxon>Fungi incertae sedis</taxon>
        <taxon>Zoopagomycota</taxon>
        <taxon>Kickxellomycotina</taxon>
        <taxon>Harpellomycetes</taxon>
        <taxon>Harpellales</taxon>
        <taxon>Legeriomycetaceae</taxon>
        <taxon>Smittium</taxon>
    </lineage>
</organism>
<evidence type="ECO:0000256" key="4">
    <source>
        <dbReference type="ARBA" id="ARBA00022694"/>
    </source>
</evidence>
<evidence type="ECO:0000313" key="7">
    <source>
        <dbReference type="EMBL" id="OLY80201.1"/>
    </source>
</evidence>
<accession>A0A1R0GTJ7</accession>
<keyword evidence="4" id="KW-0819">tRNA processing</keyword>
<dbReference type="InterPro" id="IPR002501">
    <property type="entry name" value="PsdUridine_synth_N"/>
</dbReference>
<keyword evidence="5" id="KW-0413">Isomerase</keyword>
<dbReference type="GO" id="GO:0006400">
    <property type="term" value="P:tRNA modification"/>
    <property type="evidence" value="ECO:0007669"/>
    <property type="project" value="TreeGrafter"/>
</dbReference>
<dbReference type="InterPro" id="IPR020103">
    <property type="entry name" value="PsdUridine_synth_cat_dom_sf"/>
</dbReference>